<dbReference type="InterPro" id="IPR007351">
    <property type="entry name" value="YjbR"/>
</dbReference>
<dbReference type="RefSeq" id="WP_172274434.1">
    <property type="nucleotide sequence ID" value="NZ_CASGMU010000016.1"/>
</dbReference>
<reference evidence="1 2" key="1">
    <citation type="submission" date="2020-05" db="EMBL/GenBank/DDBJ databases">
        <title>Distinct polysaccharide utilization as determinants for interspecies competition between intestinal Prevotella spp.</title>
        <authorList>
            <person name="Galvez E.J.C."/>
            <person name="Iljazovic A."/>
            <person name="Strowig T."/>
        </authorList>
    </citation>
    <scope>NUCLEOTIDE SEQUENCE [LARGE SCALE GENOMIC DNA]</scope>
    <source>
        <strain evidence="1 2">PMUR</strain>
    </source>
</reference>
<dbReference type="PANTHER" id="PTHR35145:SF1">
    <property type="entry name" value="CYTOPLASMIC PROTEIN"/>
    <property type="match status" value="1"/>
</dbReference>
<dbReference type="Gene3D" id="3.90.1150.30">
    <property type="match status" value="1"/>
</dbReference>
<accession>A0ABX2ALD2</accession>
<comment type="caution">
    <text evidence="1">The sequence shown here is derived from an EMBL/GenBank/DDBJ whole genome shotgun (WGS) entry which is preliminary data.</text>
</comment>
<name>A0ABX2ALD2_9BACT</name>
<dbReference type="PANTHER" id="PTHR35145">
    <property type="entry name" value="CYTOPLASMIC PROTEIN-RELATED"/>
    <property type="match status" value="1"/>
</dbReference>
<dbReference type="Pfam" id="PF04237">
    <property type="entry name" value="YjbR"/>
    <property type="match status" value="1"/>
</dbReference>
<dbReference type="Proteomes" id="UP000714420">
    <property type="component" value="Unassembled WGS sequence"/>
</dbReference>
<proteinExistence type="predicted"/>
<dbReference type="InterPro" id="IPR058532">
    <property type="entry name" value="YjbR/MT2646/Rv2570-like"/>
</dbReference>
<evidence type="ECO:0000313" key="1">
    <source>
        <dbReference type="EMBL" id="NPD91590.1"/>
    </source>
</evidence>
<dbReference type="GO" id="GO:0003677">
    <property type="term" value="F:DNA binding"/>
    <property type="evidence" value="ECO:0007669"/>
    <property type="project" value="UniProtKB-KW"/>
</dbReference>
<gene>
    <name evidence="1" type="ORF">HPS56_04340</name>
</gene>
<keyword evidence="2" id="KW-1185">Reference proteome</keyword>
<dbReference type="EMBL" id="JABKKF010000003">
    <property type="protein sequence ID" value="NPD91590.1"/>
    <property type="molecule type" value="Genomic_DNA"/>
</dbReference>
<dbReference type="SUPFAM" id="SSF142906">
    <property type="entry name" value="YjbR-like"/>
    <property type="match status" value="1"/>
</dbReference>
<keyword evidence="1" id="KW-0238">DNA-binding</keyword>
<protein>
    <submittedName>
        <fullName evidence="1">MmcQ/YjbR family DNA-binding protein</fullName>
    </submittedName>
</protein>
<sequence>MNIEEFREFCLSLPGSGEKMPFQAFRAAQSILAFYVGGKIFCFFDIDKFDTCTIKCAPDMIDELKACYNAVGAPYNMSPRHWISIRFNDDMPDEEIKRWTRKSHDMVSNKKK</sequence>
<organism evidence="1 2">
    <name type="scientific">Xylanibacter muris</name>
    <dbReference type="NCBI Taxonomy" id="2736290"/>
    <lineage>
        <taxon>Bacteria</taxon>
        <taxon>Pseudomonadati</taxon>
        <taxon>Bacteroidota</taxon>
        <taxon>Bacteroidia</taxon>
        <taxon>Bacteroidales</taxon>
        <taxon>Prevotellaceae</taxon>
        <taxon>Xylanibacter</taxon>
    </lineage>
</organism>
<dbReference type="InterPro" id="IPR038056">
    <property type="entry name" value="YjbR-like_sf"/>
</dbReference>
<evidence type="ECO:0000313" key="2">
    <source>
        <dbReference type="Proteomes" id="UP000714420"/>
    </source>
</evidence>